<dbReference type="GO" id="GO:0045338">
    <property type="term" value="P:farnesyl diphosphate metabolic process"/>
    <property type="evidence" value="ECO:0007669"/>
    <property type="project" value="InterPro"/>
</dbReference>
<dbReference type="InterPro" id="IPR019845">
    <property type="entry name" value="Squalene/phytoene_synthase_CS"/>
</dbReference>
<keyword evidence="3" id="KW-1185">Reference proteome</keyword>
<dbReference type="InterPro" id="IPR044844">
    <property type="entry name" value="Trans_IPPS_euk-type"/>
</dbReference>
<dbReference type="Pfam" id="PF00494">
    <property type="entry name" value="SQS_PSY"/>
    <property type="match status" value="1"/>
</dbReference>
<evidence type="ECO:0000313" key="2">
    <source>
        <dbReference type="EMBL" id="KFE63933.1"/>
    </source>
</evidence>
<accession>A0A085W8C0</accession>
<dbReference type="InterPro" id="IPR008949">
    <property type="entry name" value="Isoprenoid_synthase_dom_sf"/>
</dbReference>
<gene>
    <name evidence="2" type="ORF">DB31_2345</name>
</gene>
<evidence type="ECO:0000313" key="3">
    <source>
        <dbReference type="Proteomes" id="UP000028725"/>
    </source>
</evidence>
<dbReference type="Proteomes" id="UP000028725">
    <property type="component" value="Unassembled WGS sequence"/>
</dbReference>
<dbReference type="InterPro" id="IPR002060">
    <property type="entry name" value="Squ/phyt_synthse"/>
</dbReference>
<dbReference type="Gene3D" id="1.10.600.10">
    <property type="entry name" value="Farnesyl Diphosphate Synthase"/>
    <property type="match status" value="1"/>
</dbReference>
<dbReference type="GO" id="GO:0051996">
    <property type="term" value="F:squalene synthase [NAD(P)H] activity"/>
    <property type="evidence" value="ECO:0007669"/>
    <property type="project" value="InterPro"/>
</dbReference>
<dbReference type="PROSITE" id="PS01044">
    <property type="entry name" value="SQUALEN_PHYTOEN_SYN_1"/>
    <property type="match status" value="1"/>
</dbReference>
<dbReference type="EMBL" id="JMCB01000015">
    <property type="protein sequence ID" value="KFE63933.1"/>
    <property type="molecule type" value="Genomic_DNA"/>
</dbReference>
<dbReference type="SFLD" id="SFLDS00005">
    <property type="entry name" value="Isoprenoid_Synthase_Type_I"/>
    <property type="match status" value="1"/>
</dbReference>
<sequence length="320" mass="35666">MPPLPPPSPLSDPELSIHLERTSRTFALAIPLLQEPLQREVGLAYLLLRVADTLEDAAPWTREGRRAALEEFERLLQKEAGLEASERVRHWLERRPSENAHYLRLLEQTPQLLANLEALRPEATAIVRRFVLLTVQGMRRVLAGATEQGQLQLGSIQELRDYCYIVAGLVGELLTELFLLDARLALFASELRALAPLFGEALQLVNILKDATEDREEGRTWLPGTVRLEEVHALARRDLVDAARYVRTLHAAGASHGVLAFTAMPLLLAHATLRLLVRQGPGAKVSRAEVTAQMTALQEALQRGTLPEEIIQLAQSPREE</sequence>
<dbReference type="STRING" id="394096.DB31_2345"/>
<dbReference type="RefSeq" id="WP_052420438.1">
    <property type="nucleotide sequence ID" value="NZ_JMCB01000015.1"/>
</dbReference>
<dbReference type="SFLD" id="SFLDG01018">
    <property type="entry name" value="Squalene/Phytoene_Synthase_Lik"/>
    <property type="match status" value="1"/>
</dbReference>
<dbReference type="SUPFAM" id="SSF48576">
    <property type="entry name" value="Terpenoid synthases"/>
    <property type="match status" value="1"/>
</dbReference>
<keyword evidence="1" id="KW-0808">Transferase</keyword>
<dbReference type="AlphaFoldDB" id="A0A085W8C0"/>
<organism evidence="2 3">
    <name type="scientific">Hyalangium minutum</name>
    <dbReference type="NCBI Taxonomy" id="394096"/>
    <lineage>
        <taxon>Bacteria</taxon>
        <taxon>Pseudomonadati</taxon>
        <taxon>Myxococcota</taxon>
        <taxon>Myxococcia</taxon>
        <taxon>Myxococcales</taxon>
        <taxon>Cystobacterineae</taxon>
        <taxon>Archangiaceae</taxon>
        <taxon>Hyalangium</taxon>
    </lineage>
</organism>
<evidence type="ECO:0000256" key="1">
    <source>
        <dbReference type="ARBA" id="ARBA00022679"/>
    </source>
</evidence>
<name>A0A085W8C0_9BACT</name>
<comment type="caution">
    <text evidence="2">The sequence shown here is derived from an EMBL/GenBank/DDBJ whole genome shotgun (WGS) entry which is preliminary data.</text>
</comment>
<proteinExistence type="predicted"/>
<protein>
    <submittedName>
        <fullName evidence="2">Squalene synthase</fullName>
    </submittedName>
</protein>
<reference evidence="2 3" key="1">
    <citation type="submission" date="2014-04" db="EMBL/GenBank/DDBJ databases">
        <title>Genome assembly of Hyalangium minutum DSM 14724.</title>
        <authorList>
            <person name="Sharma G."/>
            <person name="Subramanian S."/>
        </authorList>
    </citation>
    <scope>NUCLEOTIDE SEQUENCE [LARGE SCALE GENOMIC DNA]</scope>
    <source>
        <strain evidence="2 3">DSM 14724</strain>
    </source>
</reference>
<dbReference type="PANTHER" id="PTHR11626">
    <property type="entry name" value="FARNESYL-DIPHOSPHATE FARNESYLTRANSFERASE"/>
    <property type="match status" value="1"/>
</dbReference>
<dbReference type="PANTHER" id="PTHR11626:SF2">
    <property type="entry name" value="SQUALENE SYNTHASE"/>
    <property type="match status" value="1"/>
</dbReference>